<gene>
    <name evidence="2" type="ORF">PCOR1329_LOCUS22394</name>
</gene>
<evidence type="ECO:0000313" key="2">
    <source>
        <dbReference type="EMBL" id="CAK0820897.1"/>
    </source>
</evidence>
<organism evidence="2 3">
    <name type="scientific">Prorocentrum cordatum</name>
    <dbReference type="NCBI Taxonomy" id="2364126"/>
    <lineage>
        <taxon>Eukaryota</taxon>
        <taxon>Sar</taxon>
        <taxon>Alveolata</taxon>
        <taxon>Dinophyceae</taxon>
        <taxon>Prorocentrales</taxon>
        <taxon>Prorocentraceae</taxon>
        <taxon>Prorocentrum</taxon>
    </lineage>
</organism>
<accession>A0ABN9RNW9</accession>
<feature type="compositionally biased region" description="Basic and acidic residues" evidence="1">
    <location>
        <begin position="79"/>
        <end position="88"/>
    </location>
</feature>
<name>A0ABN9RNW9_9DINO</name>
<feature type="compositionally biased region" description="Acidic residues" evidence="1">
    <location>
        <begin position="120"/>
        <end position="140"/>
    </location>
</feature>
<protein>
    <submittedName>
        <fullName evidence="2">Uncharacterized protein</fullName>
    </submittedName>
</protein>
<dbReference type="EMBL" id="CAUYUJ010007480">
    <property type="protein sequence ID" value="CAK0820897.1"/>
    <property type="molecule type" value="Genomic_DNA"/>
</dbReference>
<dbReference type="Proteomes" id="UP001189429">
    <property type="component" value="Unassembled WGS sequence"/>
</dbReference>
<feature type="region of interest" description="Disordered" evidence="1">
    <location>
        <begin position="413"/>
        <end position="435"/>
    </location>
</feature>
<reference evidence="2" key="1">
    <citation type="submission" date="2023-10" db="EMBL/GenBank/DDBJ databases">
        <authorList>
            <person name="Chen Y."/>
            <person name="Shah S."/>
            <person name="Dougan E. K."/>
            <person name="Thang M."/>
            <person name="Chan C."/>
        </authorList>
    </citation>
    <scope>NUCLEOTIDE SEQUENCE [LARGE SCALE GENOMIC DNA]</scope>
</reference>
<proteinExistence type="predicted"/>
<feature type="region of interest" description="Disordered" evidence="1">
    <location>
        <begin position="35"/>
        <end position="235"/>
    </location>
</feature>
<sequence>MQESLLLCKGHDVGGLGPVCRHLSGAASLSHCLASWPSREGSGSEAGPGEGVETRDLQEPPWRNEHDVGGDPGSRRRLRGEDLQKEDEAEREEEVGLQEAAEEELQEELEEELLHSAGSAEEELEEAAAEAAEAAEEAEEAEARVSGVSDGTGEDELHEAAAEAAELAEAMQEAARSTEAEAEDEAADEDAAAAEVEDEAEAEAEDEDEAEAEAEASEPQGAGEGRGGHEALSGGRHLCEDDEELHIKACYKRCDLLTGGEYPYRTTAWSCCKEKRCNFLDHSMMKADLRPCDGLDVSGDSREPDAKGRRCPFAVGTCDDDEVQHHGLCFKVQRALSGSLRGHQRVRLPRAPLTGARAVQPELDRAVDAKLLFEFAATALRRGTEVQRPFDSTSGWAGQQGRQAIAEAGTAMSKLRHEDATWPERPPLANRSGAV</sequence>
<feature type="compositionally biased region" description="Basic and acidic residues" evidence="1">
    <location>
        <begin position="52"/>
        <end position="69"/>
    </location>
</feature>
<evidence type="ECO:0000256" key="1">
    <source>
        <dbReference type="SAM" id="MobiDB-lite"/>
    </source>
</evidence>
<evidence type="ECO:0000313" key="3">
    <source>
        <dbReference type="Proteomes" id="UP001189429"/>
    </source>
</evidence>
<feature type="compositionally biased region" description="Acidic residues" evidence="1">
    <location>
        <begin position="180"/>
        <end position="216"/>
    </location>
</feature>
<feature type="compositionally biased region" description="Acidic residues" evidence="1">
    <location>
        <begin position="89"/>
        <end position="111"/>
    </location>
</feature>
<keyword evidence="3" id="KW-1185">Reference proteome</keyword>
<comment type="caution">
    <text evidence="2">The sequence shown here is derived from an EMBL/GenBank/DDBJ whole genome shotgun (WGS) entry which is preliminary data.</text>
</comment>
<feature type="compositionally biased region" description="Low complexity" evidence="1">
    <location>
        <begin position="162"/>
        <end position="175"/>
    </location>
</feature>